<dbReference type="GO" id="GO:0061599">
    <property type="term" value="F:molybdopterin molybdotransferase activity"/>
    <property type="evidence" value="ECO:0007669"/>
    <property type="project" value="UniProtKB-UniRule"/>
</dbReference>
<keyword evidence="6" id="KW-0460">Magnesium</keyword>
<evidence type="ECO:0000313" key="9">
    <source>
        <dbReference type="Proteomes" id="UP000233350"/>
    </source>
</evidence>
<evidence type="ECO:0000313" key="8">
    <source>
        <dbReference type="EMBL" id="PKT79808.1"/>
    </source>
</evidence>
<evidence type="ECO:0000256" key="6">
    <source>
        <dbReference type="RuleBase" id="RU365090"/>
    </source>
</evidence>
<dbReference type="InterPro" id="IPR036425">
    <property type="entry name" value="MoaB/Mog-like_dom_sf"/>
</dbReference>
<comment type="caution">
    <text evidence="8">The sequence shown here is derived from an EMBL/GenBank/DDBJ whole genome shotgun (WGS) entry which is preliminary data.</text>
</comment>
<comment type="function">
    <text evidence="1 6">Catalyzes the insertion of molybdate into adenylated molybdopterin with the concomitant release of AMP.</text>
</comment>
<dbReference type="SMART" id="SM00852">
    <property type="entry name" value="MoCF_biosynth"/>
    <property type="match status" value="1"/>
</dbReference>
<dbReference type="Gene3D" id="3.40.980.10">
    <property type="entry name" value="MoaB/Mog-like domain"/>
    <property type="match status" value="1"/>
</dbReference>
<accession>A0A2N3PHC5</accession>
<dbReference type="GO" id="GO:0046872">
    <property type="term" value="F:metal ion binding"/>
    <property type="evidence" value="ECO:0007669"/>
    <property type="project" value="UniProtKB-UniRule"/>
</dbReference>
<gene>
    <name evidence="8" type="ORF">BCM31_05660</name>
</gene>
<proteinExistence type="inferred from homology"/>
<evidence type="ECO:0000256" key="4">
    <source>
        <dbReference type="ARBA" id="ARBA00023150"/>
    </source>
</evidence>
<keyword evidence="6" id="KW-0479">Metal-binding</keyword>
<dbReference type="InterPro" id="IPR005110">
    <property type="entry name" value="MoeA_linker/N"/>
</dbReference>
<comment type="similarity">
    <text evidence="3 6">Belongs to the MoeA family.</text>
</comment>
<dbReference type="InterPro" id="IPR038987">
    <property type="entry name" value="MoeA-like"/>
</dbReference>
<evidence type="ECO:0000256" key="1">
    <source>
        <dbReference type="ARBA" id="ARBA00002901"/>
    </source>
</evidence>
<dbReference type="UniPathway" id="UPA00344"/>
<dbReference type="PANTHER" id="PTHR10192:SF5">
    <property type="entry name" value="GEPHYRIN"/>
    <property type="match status" value="1"/>
</dbReference>
<reference evidence="8 9" key="1">
    <citation type="submission" date="2016-07" db="EMBL/GenBank/DDBJ databases">
        <title>Detection of Helicobacter winghamensis from caecal content of red fox (Vulpes vulpes).</title>
        <authorList>
            <person name="Zanoni R.G."/>
            <person name="Florio D."/>
            <person name="Caffara M."/>
            <person name="Renzi M."/>
            <person name="Parisi A."/>
            <person name="Pasquali F."/>
            <person name="Manfreda G."/>
        </authorList>
    </citation>
    <scope>NUCLEOTIDE SEQUENCE [LARGE SCALE GENOMIC DNA]</scope>
    <source>
        <strain evidence="8 9">295_13</strain>
    </source>
</reference>
<dbReference type="InterPro" id="IPR005111">
    <property type="entry name" value="MoeA_C_domain_IV"/>
</dbReference>
<keyword evidence="6" id="KW-0500">Molybdenum</keyword>
<keyword evidence="6 8" id="KW-0808">Transferase</keyword>
<dbReference type="InterPro" id="IPR008284">
    <property type="entry name" value="MoCF_biosynth_CS"/>
</dbReference>
<name>A0A2N3PHC5_9HELI</name>
<dbReference type="InterPro" id="IPR001453">
    <property type="entry name" value="MoaB/Mog_dom"/>
</dbReference>
<dbReference type="CDD" id="cd00887">
    <property type="entry name" value="MoeA"/>
    <property type="match status" value="1"/>
</dbReference>
<feature type="domain" description="MoaB/Mog" evidence="7">
    <location>
        <begin position="178"/>
        <end position="313"/>
    </location>
</feature>
<dbReference type="Pfam" id="PF03454">
    <property type="entry name" value="MoeA_C"/>
    <property type="match status" value="1"/>
</dbReference>
<dbReference type="Pfam" id="PF03453">
    <property type="entry name" value="MoeA_N"/>
    <property type="match status" value="1"/>
</dbReference>
<dbReference type="Proteomes" id="UP000233350">
    <property type="component" value="Unassembled WGS sequence"/>
</dbReference>
<dbReference type="Gene3D" id="2.170.190.11">
    <property type="entry name" value="Molybdopterin biosynthesis moea protein, domain 3"/>
    <property type="match status" value="1"/>
</dbReference>
<dbReference type="Gene3D" id="2.40.340.10">
    <property type="entry name" value="MoeA, C-terminal, domain IV"/>
    <property type="match status" value="1"/>
</dbReference>
<dbReference type="PANTHER" id="PTHR10192">
    <property type="entry name" value="MOLYBDOPTERIN BIOSYNTHESIS PROTEIN"/>
    <property type="match status" value="1"/>
</dbReference>
<dbReference type="Pfam" id="PF00994">
    <property type="entry name" value="MoCF_biosynth"/>
    <property type="match status" value="1"/>
</dbReference>
<dbReference type="InterPro" id="IPR036688">
    <property type="entry name" value="MoeA_C_domain_IV_sf"/>
</dbReference>
<dbReference type="InterPro" id="IPR036135">
    <property type="entry name" value="MoeA_linker/N_sf"/>
</dbReference>
<dbReference type="GO" id="GO:0005829">
    <property type="term" value="C:cytosol"/>
    <property type="evidence" value="ECO:0007669"/>
    <property type="project" value="TreeGrafter"/>
</dbReference>
<evidence type="ECO:0000256" key="2">
    <source>
        <dbReference type="ARBA" id="ARBA00005046"/>
    </source>
</evidence>
<organism evidence="8 9">
    <name type="scientific">Helicobacter winghamensis</name>
    <dbReference type="NCBI Taxonomy" id="157268"/>
    <lineage>
        <taxon>Bacteria</taxon>
        <taxon>Pseudomonadati</taxon>
        <taxon>Campylobacterota</taxon>
        <taxon>Epsilonproteobacteria</taxon>
        <taxon>Campylobacterales</taxon>
        <taxon>Helicobacteraceae</taxon>
        <taxon>Helicobacter</taxon>
    </lineage>
</organism>
<keyword evidence="4 6" id="KW-0501">Molybdenum cofactor biosynthesis</keyword>
<dbReference type="RefSeq" id="WP_101313260.1">
    <property type="nucleotide sequence ID" value="NZ_CP063529.1"/>
</dbReference>
<dbReference type="SUPFAM" id="SSF53218">
    <property type="entry name" value="Molybdenum cofactor biosynthesis proteins"/>
    <property type="match status" value="1"/>
</dbReference>
<evidence type="ECO:0000259" key="7">
    <source>
        <dbReference type="SMART" id="SM00852"/>
    </source>
</evidence>
<dbReference type="STRING" id="556267.HWAG_01311"/>
<dbReference type="SUPFAM" id="SSF63882">
    <property type="entry name" value="MoeA N-terminal region -like"/>
    <property type="match status" value="1"/>
</dbReference>
<dbReference type="AlphaFoldDB" id="A0A2N3PHC5"/>
<sequence>MQTLKEAKITLYNIAKEYQNKNKEILPLLQAQNKILACDIYAAKSLPSFDNSAMDGYALNLKNAGKTLKIQTSIFAGDCQAITLEPHACAKIMTGARIPQGADCIVPFEEIEGGFNNTSQITAPQNLKLFANIRKEGEEIMQGSLLLEKGVQLTCDRLTLLATQGISNVSVFSPLEIAIFTSGNELKEPWEPANASEIYNSNATMVQSTLQSLHFKSKYCGILKDDFSAVELALQTPSDVIFTTGGASKGEADFIRQALVQSGATLLIERVDIKPGKPIMVAHFKGKFIVALPGNPLASSVMLRVLILPFLAQLSGANAHYPSPIILKASTPLKRKARAEVLLAKIQNDSISFTKGGKYGSGEVTPMAQSDALVILDSNFTEIKEGDLLKVLPFYAPFNTIEQECINRL</sequence>
<comment type="cofactor">
    <cofactor evidence="6">
        <name>Mg(2+)</name>
        <dbReference type="ChEBI" id="CHEBI:18420"/>
    </cofactor>
</comment>
<dbReference type="GO" id="GO:0006777">
    <property type="term" value="P:Mo-molybdopterin cofactor biosynthetic process"/>
    <property type="evidence" value="ECO:0007669"/>
    <property type="project" value="UniProtKB-UniRule"/>
</dbReference>
<dbReference type="Gene3D" id="3.90.105.10">
    <property type="entry name" value="Molybdopterin biosynthesis moea protein, domain 2"/>
    <property type="match status" value="1"/>
</dbReference>
<dbReference type="OrthoDB" id="9804758at2"/>
<evidence type="ECO:0000256" key="3">
    <source>
        <dbReference type="ARBA" id="ARBA00010763"/>
    </source>
</evidence>
<evidence type="ECO:0000256" key="5">
    <source>
        <dbReference type="ARBA" id="ARBA00047317"/>
    </source>
</evidence>
<dbReference type="EC" id="2.10.1.1" evidence="6"/>
<comment type="pathway">
    <text evidence="2 6">Cofactor biosynthesis; molybdopterin biosynthesis.</text>
</comment>
<dbReference type="SUPFAM" id="SSF63867">
    <property type="entry name" value="MoeA C-terminal domain-like"/>
    <property type="match status" value="1"/>
</dbReference>
<dbReference type="EMBL" id="MBPK01000046">
    <property type="protein sequence ID" value="PKT79808.1"/>
    <property type="molecule type" value="Genomic_DNA"/>
</dbReference>
<dbReference type="PROSITE" id="PS01079">
    <property type="entry name" value="MOCF_BIOSYNTHESIS_2"/>
    <property type="match status" value="1"/>
</dbReference>
<protein>
    <recommendedName>
        <fullName evidence="6">Molybdopterin molybdenumtransferase</fullName>
        <ecNumber evidence="6">2.10.1.1</ecNumber>
    </recommendedName>
</protein>
<keyword evidence="9" id="KW-1185">Reference proteome</keyword>
<comment type="catalytic activity">
    <reaction evidence="5">
        <text>adenylyl-molybdopterin + molybdate = Mo-molybdopterin + AMP + H(+)</text>
        <dbReference type="Rhea" id="RHEA:35047"/>
        <dbReference type="ChEBI" id="CHEBI:15378"/>
        <dbReference type="ChEBI" id="CHEBI:36264"/>
        <dbReference type="ChEBI" id="CHEBI:62727"/>
        <dbReference type="ChEBI" id="CHEBI:71302"/>
        <dbReference type="ChEBI" id="CHEBI:456215"/>
        <dbReference type="EC" id="2.10.1.1"/>
    </reaction>
</comment>